<evidence type="ECO:0000313" key="2">
    <source>
        <dbReference type="EMBL" id="GBP49207.1"/>
    </source>
</evidence>
<gene>
    <name evidence="2" type="ORF">EVAR_96514_1</name>
</gene>
<name>A0A4C1WGF3_EUMVA</name>
<feature type="region of interest" description="Disordered" evidence="1">
    <location>
        <begin position="26"/>
        <end position="49"/>
    </location>
</feature>
<dbReference type="STRING" id="151549.A0A4C1WGF3"/>
<sequence>MHVEVVYGMDTQHLPILVAVGIGTSNSPQRGAGRTTTLFPTSTSRRDDLPPSIKRRLRRKRRLHKLWTRTRCPKLKKEINDLSRKISKVVRDFRGATWETTIDRAHTRTCTRSKVWRIHDRTNGHFGEAETAKAIFRLPKRKAPEPDGISTAAIKQLPRRAMVAMTRLFNGILRTVHFPGCWKMRRVIAIPKAGKDPRLASSQRPITLLSHIAKLFERIMLRRLLRHLTPRQEQFGFRTEHSTTLQLARVLHHMAVEHDRGPHRWNLSRYREGVQPSVALRTIAQTSEHPDPTSGPIMFLN</sequence>
<evidence type="ECO:0000313" key="3">
    <source>
        <dbReference type="Proteomes" id="UP000299102"/>
    </source>
</evidence>
<accession>A0A4C1WGF3</accession>
<dbReference type="EMBL" id="BGZK01000540">
    <property type="protein sequence ID" value="GBP49207.1"/>
    <property type="molecule type" value="Genomic_DNA"/>
</dbReference>
<keyword evidence="2" id="KW-0808">Transferase</keyword>
<evidence type="ECO:0000256" key="1">
    <source>
        <dbReference type="SAM" id="MobiDB-lite"/>
    </source>
</evidence>
<dbReference type="PANTHER" id="PTHR19446">
    <property type="entry name" value="REVERSE TRANSCRIPTASES"/>
    <property type="match status" value="1"/>
</dbReference>
<keyword evidence="3" id="KW-1185">Reference proteome</keyword>
<protein>
    <submittedName>
        <fullName evidence="2">Probable RNA-directed DNA polymerase from transposon X-element</fullName>
    </submittedName>
</protein>
<dbReference type="InterPro" id="IPR043502">
    <property type="entry name" value="DNA/RNA_pol_sf"/>
</dbReference>
<comment type="caution">
    <text evidence="2">The sequence shown here is derived from an EMBL/GenBank/DDBJ whole genome shotgun (WGS) entry which is preliminary data.</text>
</comment>
<dbReference type="OrthoDB" id="412981at2759"/>
<reference evidence="2 3" key="1">
    <citation type="journal article" date="2019" name="Commun. Biol.">
        <title>The bagworm genome reveals a unique fibroin gene that provides high tensile strength.</title>
        <authorList>
            <person name="Kono N."/>
            <person name="Nakamura H."/>
            <person name="Ohtoshi R."/>
            <person name="Tomita M."/>
            <person name="Numata K."/>
            <person name="Arakawa K."/>
        </authorList>
    </citation>
    <scope>NUCLEOTIDE SEQUENCE [LARGE SCALE GENOMIC DNA]</scope>
</reference>
<proteinExistence type="predicted"/>
<dbReference type="SUPFAM" id="SSF56672">
    <property type="entry name" value="DNA/RNA polymerases"/>
    <property type="match status" value="1"/>
</dbReference>
<organism evidence="2 3">
    <name type="scientific">Eumeta variegata</name>
    <name type="common">Bagworm moth</name>
    <name type="synonym">Eumeta japonica</name>
    <dbReference type="NCBI Taxonomy" id="151549"/>
    <lineage>
        <taxon>Eukaryota</taxon>
        <taxon>Metazoa</taxon>
        <taxon>Ecdysozoa</taxon>
        <taxon>Arthropoda</taxon>
        <taxon>Hexapoda</taxon>
        <taxon>Insecta</taxon>
        <taxon>Pterygota</taxon>
        <taxon>Neoptera</taxon>
        <taxon>Endopterygota</taxon>
        <taxon>Lepidoptera</taxon>
        <taxon>Glossata</taxon>
        <taxon>Ditrysia</taxon>
        <taxon>Tineoidea</taxon>
        <taxon>Psychidae</taxon>
        <taxon>Oiketicinae</taxon>
        <taxon>Eumeta</taxon>
    </lineage>
</organism>
<keyword evidence="2" id="KW-0695">RNA-directed DNA polymerase</keyword>
<dbReference type="AlphaFoldDB" id="A0A4C1WGF3"/>
<feature type="compositionally biased region" description="Polar residues" evidence="1">
    <location>
        <begin position="26"/>
        <end position="43"/>
    </location>
</feature>
<dbReference type="Proteomes" id="UP000299102">
    <property type="component" value="Unassembled WGS sequence"/>
</dbReference>
<dbReference type="GO" id="GO:0003964">
    <property type="term" value="F:RNA-directed DNA polymerase activity"/>
    <property type="evidence" value="ECO:0007669"/>
    <property type="project" value="UniProtKB-KW"/>
</dbReference>
<keyword evidence="2" id="KW-0548">Nucleotidyltransferase</keyword>